<gene>
    <name evidence="1" type="ORF">EG68_00777</name>
</gene>
<evidence type="ECO:0000313" key="1">
    <source>
        <dbReference type="EMBL" id="KAF7261791.1"/>
    </source>
</evidence>
<accession>A0A8S9Z9C8</accession>
<name>A0A8S9Z9C8_9TREM</name>
<dbReference type="EMBL" id="JTDE01000260">
    <property type="protein sequence ID" value="KAF7261791.1"/>
    <property type="molecule type" value="Genomic_DNA"/>
</dbReference>
<dbReference type="Proteomes" id="UP000822476">
    <property type="component" value="Unassembled WGS sequence"/>
</dbReference>
<organism evidence="1 2">
    <name type="scientific">Paragonimus skrjabini miyazakii</name>
    <dbReference type="NCBI Taxonomy" id="59628"/>
    <lineage>
        <taxon>Eukaryota</taxon>
        <taxon>Metazoa</taxon>
        <taxon>Spiralia</taxon>
        <taxon>Lophotrochozoa</taxon>
        <taxon>Platyhelminthes</taxon>
        <taxon>Trematoda</taxon>
        <taxon>Digenea</taxon>
        <taxon>Plagiorchiida</taxon>
        <taxon>Troglotremata</taxon>
        <taxon>Troglotrematidae</taxon>
        <taxon>Paragonimus</taxon>
    </lineage>
</organism>
<sequence>MLLTEAPIVQFGFFDSLQPKDAIMTSTSLKCGRLNHCWRPIEELLVNRFTSAERIDFACHQDDVEWRDFFTSNDNAISDRSSRGGLLCVAGRV</sequence>
<keyword evidence="2" id="KW-1185">Reference proteome</keyword>
<protein>
    <submittedName>
        <fullName evidence="1">Uncharacterized protein</fullName>
    </submittedName>
</protein>
<evidence type="ECO:0000313" key="2">
    <source>
        <dbReference type="Proteomes" id="UP000822476"/>
    </source>
</evidence>
<reference evidence="1" key="1">
    <citation type="submission" date="2019-07" db="EMBL/GenBank/DDBJ databases">
        <title>Annotation for the trematode Paragonimus miyazaki's.</title>
        <authorList>
            <person name="Choi Y.-J."/>
        </authorList>
    </citation>
    <scope>NUCLEOTIDE SEQUENCE</scope>
    <source>
        <strain evidence="1">Japan</strain>
    </source>
</reference>
<proteinExistence type="predicted"/>
<comment type="caution">
    <text evidence="1">The sequence shown here is derived from an EMBL/GenBank/DDBJ whole genome shotgun (WGS) entry which is preliminary data.</text>
</comment>
<dbReference type="AlphaFoldDB" id="A0A8S9Z9C8"/>